<dbReference type="InterPro" id="IPR004099">
    <property type="entry name" value="Pyr_nucl-diS_OxRdtase_dimer"/>
</dbReference>
<dbReference type="InterPro" id="IPR050151">
    <property type="entry name" value="Class-I_Pyr_Nuc-Dis_Oxidored"/>
</dbReference>
<feature type="binding site" evidence="14">
    <location>
        <position position="202"/>
    </location>
    <ligand>
        <name>NAD(+)</name>
        <dbReference type="ChEBI" id="CHEBI:57540"/>
    </ligand>
</feature>
<evidence type="ECO:0000256" key="3">
    <source>
        <dbReference type="ARBA" id="ARBA00012608"/>
    </source>
</evidence>
<dbReference type="PRINTS" id="PR00411">
    <property type="entry name" value="PNDRDTASEI"/>
</dbReference>
<dbReference type="Gene3D" id="3.50.50.60">
    <property type="entry name" value="FAD/NAD(P)-binding domain"/>
    <property type="match status" value="2"/>
</dbReference>
<evidence type="ECO:0000256" key="2">
    <source>
        <dbReference type="ARBA" id="ARBA00007532"/>
    </source>
</evidence>
<evidence type="ECO:0000256" key="11">
    <source>
        <dbReference type="ARBA" id="ARBA00023284"/>
    </source>
</evidence>
<feature type="domain" description="Pyridine nucleotide-disulphide oxidoreductase dimerisation" evidence="17">
    <location>
        <begin position="340"/>
        <end position="445"/>
    </location>
</feature>
<organism evidence="19 20">
    <name type="scientific">'Catharanthus roseus' aster yellows phytoplasma</name>
    <dbReference type="NCBI Taxonomy" id="1193712"/>
    <lineage>
        <taxon>Bacteria</taxon>
        <taxon>Bacillati</taxon>
        <taxon>Mycoplasmatota</taxon>
        <taxon>Mollicutes</taxon>
        <taxon>Acholeplasmatales</taxon>
        <taxon>Acholeplasmataceae</taxon>
        <taxon>Candidatus Phytoplasma</taxon>
        <taxon>16SrI (Aster yellows group)</taxon>
    </lineage>
</organism>
<dbReference type="GO" id="GO:0005737">
    <property type="term" value="C:cytoplasm"/>
    <property type="evidence" value="ECO:0007669"/>
    <property type="project" value="UniProtKB-SubCell"/>
</dbReference>
<dbReference type="InterPro" id="IPR036188">
    <property type="entry name" value="FAD/NAD-bd_sf"/>
</dbReference>
<evidence type="ECO:0000256" key="6">
    <source>
        <dbReference type="ARBA" id="ARBA00022630"/>
    </source>
</evidence>
<dbReference type="InterPro" id="IPR001100">
    <property type="entry name" value="Pyr_nuc-diS_OxRdtase"/>
</dbReference>
<feature type="binding site" evidence="14">
    <location>
        <begin position="179"/>
        <end position="186"/>
    </location>
    <ligand>
        <name>NAD(+)</name>
        <dbReference type="ChEBI" id="CHEBI:57540"/>
    </ligand>
</feature>
<feature type="domain" description="FAD/NAD(P)-binding" evidence="18">
    <location>
        <begin position="4"/>
        <end position="318"/>
    </location>
</feature>
<dbReference type="InterPro" id="IPR006258">
    <property type="entry name" value="Lipoamide_DH"/>
</dbReference>
<dbReference type="PANTHER" id="PTHR22912">
    <property type="entry name" value="DISULFIDE OXIDOREDUCTASE"/>
    <property type="match status" value="1"/>
</dbReference>
<accession>A0A4P6MAB0</accession>
<dbReference type="Gene3D" id="3.30.390.30">
    <property type="match status" value="1"/>
</dbReference>
<keyword evidence="11 16" id="KW-0676">Redox-active center</keyword>
<keyword evidence="14" id="KW-0547">Nucleotide-binding</keyword>
<evidence type="ECO:0000256" key="14">
    <source>
        <dbReference type="PIRSR" id="PIRSR000350-3"/>
    </source>
</evidence>
<feature type="binding site" evidence="14">
    <location>
        <position position="50"/>
    </location>
    <ligand>
        <name>FAD</name>
        <dbReference type="ChEBI" id="CHEBI:57692"/>
    </ligand>
</feature>
<sequence length="459" mass="49619">MKNYDVLVIGGGPGGYVAAIKAAQMGAKVALVEKHKLGGICLNYGCIPTKAYLKSAKMYKDIKRCDDFGIKVQNGVSFDWSSILSRKNKIVAQLTTGISFLLKKNKIDFYHGFASVLSPCEVQVDTNLLHTQKLIIATGSTAFVPPIPGAQEAYQKGILKTSKELLQLESYPSKVTIIGGGVIGVEFATIFNSFGSEVTILERQDTILNGMDRDVVVAYTKKLQADGIQILTQVEVTKINDNQTTYTQKGNAKTITSDVILMAVGTKANLAGLEKLNLALNRNSVQTDNFCQTSIPGVYAIGDVNGKHMLAHVASHEGIVAVTHALALEQKAHPINYDRVPACIYGFPEIASIGMTEQQAKEKQMDYKVSKISLGAVGKSLADGEKEGFAKLIVCKKHLEILGMHIYAYNATELISEMAVGMELEGTAYELSQAIHPHPTLSELTFEALLGAVDKPIHA</sequence>
<evidence type="ECO:0000259" key="18">
    <source>
        <dbReference type="Pfam" id="PF07992"/>
    </source>
</evidence>
<dbReference type="FunFam" id="3.30.390.30:FF:000001">
    <property type="entry name" value="Dihydrolipoyl dehydrogenase"/>
    <property type="match status" value="1"/>
</dbReference>
<dbReference type="EMBL" id="CP035949">
    <property type="protein sequence ID" value="QBF23750.1"/>
    <property type="molecule type" value="Genomic_DNA"/>
</dbReference>
<dbReference type="SUPFAM" id="SSF55424">
    <property type="entry name" value="FAD/NAD-linked reductases, dimerisation (C-terminal) domain"/>
    <property type="match status" value="1"/>
</dbReference>
<dbReference type="RefSeq" id="WP_130427466.1">
    <property type="nucleotide sequence ID" value="NZ_CP035949.1"/>
</dbReference>
<feature type="disulfide bond" description="Redox-active" evidence="15">
    <location>
        <begin position="41"/>
        <end position="46"/>
    </location>
</feature>
<dbReference type="PANTHER" id="PTHR22912:SF217">
    <property type="entry name" value="DIHYDROLIPOYL DEHYDROGENASE"/>
    <property type="match status" value="1"/>
</dbReference>
<dbReference type="InterPro" id="IPR012999">
    <property type="entry name" value="Pyr_OxRdtase_I_AS"/>
</dbReference>
<evidence type="ECO:0000256" key="10">
    <source>
        <dbReference type="ARBA" id="ARBA00023157"/>
    </source>
</evidence>
<evidence type="ECO:0000256" key="15">
    <source>
        <dbReference type="PIRSR" id="PIRSR000350-4"/>
    </source>
</evidence>
<evidence type="ECO:0000256" key="16">
    <source>
        <dbReference type="RuleBase" id="RU003692"/>
    </source>
</evidence>
<keyword evidence="5" id="KW-0963">Cytoplasm</keyword>
<dbReference type="Proteomes" id="UP000289726">
    <property type="component" value="Chromosome"/>
</dbReference>
<comment type="catalytic activity">
    <reaction evidence="12 16">
        <text>N(6)-[(R)-dihydrolipoyl]-L-lysyl-[protein] + NAD(+) = N(6)-[(R)-lipoyl]-L-lysyl-[protein] + NADH + H(+)</text>
        <dbReference type="Rhea" id="RHEA:15045"/>
        <dbReference type="Rhea" id="RHEA-COMP:10474"/>
        <dbReference type="Rhea" id="RHEA-COMP:10475"/>
        <dbReference type="ChEBI" id="CHEBI:15378"/>
        <dbReference type="ChEBI" id="CHEBI:57540"/>
        <dbReference type="ChEBI" id="CHEBI:57945"/>
        <dbReference type="ChEBI" id="CHEBI:83099"/>
        <dbReference type="ChEBI" id="CHEBI:83100"/>
        <dbReference type="EC" id="1.8.1.4"/>
    </reaction>
</comment>
<keyword evidence="10" id="KW-1015">Disulfide bond</keyword>
<comment type="cofactor">
    <cofactor evidence="14 16">
        <name>FAD</name>
        <dbReference type="ChEBI" id="CHEBI:57692"/>
    </cofactor>
    <text evidence="14 16">Binds 1 FAD per subunit.</text>
</comment>
<evidence type="ECO:0000259" key="17">
    <source>
        <dbReference type="Pfam" id="PF02852"/>
    </source>
</evidence>
<dbReference type="PIRSF" id="PIRSF000350">
    <property type="entry name" value="Mercury_reductase_MerA"/>
    <property type="match status" value="1"/>
</dbReference>
<dbReference type="Pfam" id="PF02852">
    <property type="entry name" value="Pyr_redox_dim"/>
    <property type="match status" value="1"/>
</dbReference>
<dbReference type="NCBIfam" id="TIGR01350">
    <property type="entry name" value="lipoamide_DH"/>
    <property type="match status" value="1"/>
</dbReference>
<keyword evidence="9 14" id="KW-0520">NAD</keyword>
<dbReference type="SUPFAM" id="SSF51905">
    <property type="entry name" value="FAD/NAD(P)-binding domain"/>
    <property type="match status" value="1"/>
</dbReference>
<dbReference type="InterPro" id="IPR016156">
    <property type="entry name" value="FAD/NAD-linked_Rdtase_dimer_sf"/>
</dbReference>
<dbReference type="PROSITE" id="PS00076">
    <property type="entry name" value="PYRIDINE_REDOX_1"/>
    <property type="match status" value="1"/>
</dbReference>
<proteinExistence type="inferred from homology"/>
<dbReference type="GO" id="GO:0004148">
    <property type="term" value="F:dihydrolipoyl dehydrogenase (NADH) activity"/>
    <property type="evidence" value="ECO:0007669"/>
    <property type="project" value="UniProtKB-EC"/>
</dbReference>
<gene>
    <name evidence="19" type="primary">lpdA</name>
    <name evidence="19" type="ORF">EXT02_00760</name>
</gene>
<evidence type="ECO:0000256" key="9">
    <source>
        <dbReference type="ARBA" id="ARBA00023027"/>
    </source>
</evidence>
<comment type="subcellular location">
    <subcellularLocation>
        <location evidence="1">Cytoplasm</location>
    </subcellularLocation>
</comment>
<keyword evidence="8 16" id="KW-0560">Oxidoreductase</keyword>
<keyword evidence="6 16" id="KW-0285">Flavoprotein</keyword>
<evidence type="ECO:0000256" key="8">
    <source>
        <dbReference type="ARBA" id="ARBA00023002"/>
    </source>
</evidence>
<feature type="binding site" evidence="14">
    <location>
        <position position="265"/>
    </location>
    <ligand>
        <name>NAD(+)</name>
        <dbReference type="ChEBI" id="CHEBI:57540"/>
    </ligand>
</feature>
<evidence type="ECO:0000256" key="4">
    <source>
        <dbReference type="ARBA" id="ARBA00016961"/>
    </source>
</evidence>
<keyword evidence="7 14" id="KW-0274">FAD</keyword>
<comment type="similarity">
    <text evidence="2 16">Belongs to the class-I pyridine nucleotide-disulfide oxidoreductase family.</text>
</comment>
<dbReference type="GO" id="GO:0006103">
    <property type="term" value="P:2-oxoglutarate metabolic process"/>
    <property type="evidence" value="ECO:0007669"/>
    <property type="project" value="TreeGrafter"/>
</dbReference>
<dbReference type="InterPro" id="IPR023753">
    <property type="entry name" value="FAD/NAD-binding_dom"/>
</dbReference>
<evidence type="ECO:0000256" key="5">
    <source>
        <dbReference type="ARBA" id="ARBA00022490"/>
    </source>
</evidence>
<evidence type="ECO:0000256" key="13">
    <source>
        <dbReference type="PIRSR" id="PIRSR000350-2"/>
    </source>
</evidence>
<feature type="binding site" evidence="14">
    <location>
        <begin position="138"/>
        <end position="140"/>
    </location>
    <ligand>
        <name>FAD</name>
        <dbReference type="ChEBI" id="CHEBI:57692"/>
    </ligand>
</feature>
<evidence type="ECO:0000256" key="1">
    <source>
        <dbReference type="ARBA" id="ARBA00004496"/>
    </source>
</evidence>
<protein>
    <recommendedName>
        <fullName evidence="4 16">Dihydrolipoyl dehydrogenase</fullName>
        <ecNumber evidence="3 16">1.8.1.4</ecNumber>
    </recommendedName>
</protein>
<feature type="binding site" evidence="14">
    <location>
        <position position="303"/>
    </location>
    <ligand>
        <name>FAD</name>
        <dbReference type="ChEBI" id="CHEBI:57692"/>
    </ligand>
</feature>
<comment type="miscellaneous">
    <text evidence="16">The active site is a redox-active disulfide bond.</text>
</comment>
<reference evidence="19 20" key="1">
    <citation type="submission" date="2019-02" db="EMBL/GenBank/DDBJ databases">
        <title>Draft Genome Sequence of Maize Bushy Stunt-like Phytoplasma group 16SrI-B (Aster yellows) in South Africa.</title>
        <authorList>
            <person name="Coetzee B."/>
            <person name="Douglas-Smit N."/>
            <person name="Maree H.J."/>
            <person name="Burger J.T."/>
            <person name="Kruger K."/>
            <person name="Pietersen G."/>
        </authorList>
    </citation>
    <scope>NUCLEOTIDE SEQUENCE [LARGE SCALE GENOMIC DNA]</scope>
    <source>
        <strain evidence="19 20">De Villa</strain>
    </source>
</reference>
<evidence type="ECO:0000256" key="12">
    <source>
        <dbReference type="ARBA" id="ARBA00049187"/>
    </source>
</evidence>
<evidence type="ECO:0000256" key="7">
    <source>
        <dbReference type="ARBA" id="ARBA00022827"/>
    </source>
</evidence>
<dbReference type="EC" id="1.8.1.4" evidence="3 16"/>
<evidence type="ECO:0000313" key="19">
    <source>
        <dbReference type="EMBL" id="QBF23750.1"/>
    </source>
</evidence>
<feature type="active site" description="Proton acceptor" evidence="13">
    <location>
        <position position="438"/>
    </location>
</feature>
<feature type="binding site" evidence="14">
    <location>
        <begin position="309"/>
        <end position="312"/>
    </location>
    <ligand>
        <name>FAD</name>
        <dbReference type="ChEBI" id="CHEBI:57692"/>
    </ligand>
</feature>
<dbReference type="Pfam" id="PF07992">
    <property type="entry name" value="Pyr_redox_2"/>
    <property type="match status" value="1"/>
</dbReference>
<dbReference type="GO" id="GO:0050660">
    <property type="term" value="F:flavin adenine dinucleotide binding"/>
    <property type="evidence" value="ECO:0007669"/>
    <property type="project" value="InterPro"/>
</dbReference>
<dbReference type="AlphaFoldDB" id="A0A4P6MAB0"/>
<keyword evidence="20" id="KW-1185">Reference proteome</keyword>
<evidence type="ECO:0000313" key="20">
    <source>
        <dbReference type="Proteomes" id="UP000289726"/>
    </source>
</evidence>
<name>A0A4P6MAB0_9MOLU</name>
<dbReference type="PRINTS" id="PR00368">
    <property type="entry name" value="FADPNR"/>
</dbReference>